<comment type="caution">
    <text evidence="2">The sequence shown here is derived from an EMBL/GenBank/DDBJ whole genome shotgun (WGS) entry which is preliminary data.</text>
</comment>
<sequence length="58" mass="6429">MTVHTASGEVYRGRSHSPRAALRLYRQITRLIDLATLPPEQPGPQNPCAPTEPDYDAL</sequence>
<protein>
    <submittedName>
        <fullName evidence="2">Uncharacterized protein</fullName>
    </submittedName>
</protein>
<keyword evidence="3" id="KW-1185">Reference proteome</keyword>
<name>A0A7W9PB15_9NOCA</name>
<evidence type="ECO:0000256" key="1">
    <source>
        <dbReference type="SAM" id="MobiDB-lite"/>
    </source>
</evidence>
<dbReference type="EMBL" id="JACHIT010000001">
    <property type="protein sequence ID" value="MBB5912762.1"/>
    <property type="molecule type" value="Genomic_DNA"/>
</dbReference>
<evidence type="ECO:0000313" key="2">
    <source>
        <dbReference type="EMBL" id="MBB5912762.1"/>
    </source>
</evidence>
<reference evidence="2 3" key="1">
    <citation type="submission" date="2020-08" db="EMBL/GenBank/DDBJ databases">
        <title>Sequencing the genomes of 1000 actinobacteria strains.</title>
        <authorList>
            <person name="Klenk H.-P."/>
        </authorList>
    </citation>
    <scope>NUCLEOTIDE SEQUENCE [LARGE SCALE GENOMIC DNA]</scope>
    <source>
        <strain evidence="2 3">DSM 43582</strain>
    </source>
</reference>
<dbReference type="RefSeq" id="WP_157185381.1">
    <property type="nucleotide sequence ID" value="NZ_JACHIT010000001.1"/>
</dbReference>
<organism evidence="2 3">
    <name type="scientific">Nocardia transvalensis</name>
    <dbReference type="NCBI Taxonomy" id="37333"/>
    <lineage>
        <taxon>Bacteria</taxon>
        <taxon>Bacillati</taxon>
        <taxon>Actinomycetota</taxon>
        <taxon>Actinomycetes</taxon>
        <taxon>Mycobacteriales</taxon>
        <taxon>Nocardiaceae</taxon>
        <taxon>Nocardia</taxon>
    </lineage>
</organism>
<gene>
    <name evidence="2" type="ORF">BJY24_001629</name>
</gene>
<accession>A0A7W9PB15</accession>
<dbReference type="Proteomes" id="UP000540412">
    <property type="component" value="Unassembled WGS sequence"/>
</dbReference>
<feature type="region of interest" description="Disordered" evidence="1">
    <location>
        <begin position="36"/>
        <end position="58"/>
    </location>
</feature>
<dbReference type="AlphaFoldDB" id="A0A7W9PB15"/>
<evidence type="ECO:0000313" key="3">
    <source>
        <dbReference type="Proteomes" id="UP000540412"/>
    </source>
</evidence>
<proteinExistence type="predicted"/>